<dbReference type="PROSITE" id="PS51713">
    <property type="entry name" value="G_ERA"/>
    <property type="match status" value="1"/>
</dbReference>
<protein>
    <recommendedName>
        <fullName evidence="2 6">GTPase Era</fullName>
    </recommendedName>
</protein>
<dbReference type="InterPro" id="IPR004044">
    <property type="entry name" value="KH_dom_type_2"/>
</dbReference>
<dbReference type="RefSeq" id="WP_286355759.1">
    <property type="nucleotide sequence ID" value="NZ_AP027079.1"/>
</dbReference>
<accession>A0ABM8DQ70</accession>
<dbReference type="Pfam" id="PF07650">
    <property type="entry name" value="KH_2"/>
    <property type="match status" value="1"/>
</dbReference>
<feature type="region of interest" description="G1" evidence="7">
    <location>
        <begin position="20"/>
        <end position="27"/>
    </location>
</feature>
<dbReference type="NCBIfam" id="TIGR00436">
    <property type="entry name" value="era"/>
    <property type="match status" value="1"/>
</dbReference>
<reference evidence="10" key="1">
    <citation type="journal article" date="2023" name="Int. J. Syst. Evol. Microbiol.">
        <title>Mesoterricola silvestris gen. nov., sp. nov., Mesoterricola sediminis sp. nov., Geothrix oryzae sp. nov., Geothrix edaphica sp. nov., Geothrix rubra sp. nov., and Geothrix limicola sp. nov., six novel members of Acidobacteriota isolated from soils.</title>
        <authorList>
            <person name="Itoh H."/>
            <person name="Sugisawa Y."/>
            <person name="Mise K."/>
            <person name="Xu Z."/>
            <person name="Kuniyasu M."/>
            <person name="Ushijima N."/>
            <person name="Kawano K."/>
            <person name="Kobayashi E."/>
            <person name="Shiratori Y."/>
            <person name="Masuda Y."/>
            <person name="Senoo K."/>
        </authorList>
    </citation>
    <scope>NUCLEOTIDE SEQUENCE [LARGE SCALE GENOMIC DNA]</scope>
    <source>
        <strain evidence="10">Red222</strain>
    </source>
</reference>
<dbReference type="InterPro" id="IPR009019">
    <property type="entry name" value="KH_sf_prok-type"/>
</dbReference>
<evidence type="ECO:0000313" key="9">
    <source>
        <dbReference type="EMBL" id="BDU69130.1"/>
    </source>
</evidence>
<dbReference type="NCBIfam" id="TIGR00231">
    <property type="entry name" value="small_GTP"/>
    <property type="match status" value="1"/>
</dbReference>
<dbReference type="PANTHER" id="PTHR42698">
    <property type="entry name" value="GTPASE ERA"/>
    <property type="match status" value="1"/>
</dbReference>
<evidence type="ECO:0000256" key="7">
    <source>
        <dbReference type="PROSITE-ProRule" id="PRU01050"/>
    </source>
</evidence>
<dbReference type="InterPro" id="IPR015946">
    <property type="entry name" value="KH_dom-like_a/b"/>
</dbReference>
<comment type="subunit">
    <text evidence="6">Monomer.</text>
</comment>
<dbReference type="HAMAP" id="MF_00367">
    <property type="entry name" value="GTPase_Era"/>
    <property type="match status" value="1"/>
</dbReference>
<feature type="region of interest" description="G3" evidence="7">
    <location>
        <begin position="67"/>
        <end position="70"/>
    </location>
</feature>
<keyword evidence="6" id="KW-0690">Ribosome biogenesis</keyword>
<keyword evidence="4 6" id="KW-0694">RNA-binding</keyword>
<comment type="subcellular location">
    <subcellularLocation>
        <location evidence="6">Cytoplasm</location>
    </subcellularLocation>
    <subcellularLocation>
        <location evidence="6">Cell membrane</location>
        <topology evidence="6">Peripheral membrane protein</topology>
    </subcellularLocation>
</comment>
<keyword evidence="5 6" id="KW-0342">GTP-binding</keyword>
<dbReference type="PRINTS" id="PR00326">
    <property type="entry name" value="GTP1OBG"/>
</dbReference>
<dbReference type="NCBIfam" id="NF000908">
    <property type="entry name" value="PRK00089.1"/>
    <property type="match status" value="1"/>
</dbReference>
<evidence type="ECO:0000259" key="8">
    <source>
        <dbReference type="PROSITE" id="PS51713"/>
    </source>
</evidence>
<dbReference type="Proteomes" id="UP001242010">
    <property type="component" value="Chromosome"/>
</dbReference>
<evidence type="ECO:0000256" key="4">
    <source>
        <dbReference type="ARBA" id="ARBA00022884"/>
    </source>
</evidence>
<feature type="region of interest" description="G4" evidence="7">
    <location>
        <begin position="129"/>
        <end position="132"/>
    </location>
</feature>
<dbReference type="EMBL" id="AP027079">
    <property type="protein sequence ID" value="BDU69130.1"/>
    <property type="molecule type" value="Genomic_DNA"/>
</dbReference>
<evidence type="ECO:0000256" key="5">
    <source>
        <dbReference type="ARBA" id="ARBA00023134"/>
    </source>
</evidence>
<feature type="binding site" evidence="6">
    <location>
        <begin position="20"/>
        <end position="27"/>
    </location>
    <ligand>
        <name>GTP</name>
        <dbReference type="ChEBI" id="CHEBI:37565"/>
    </ligand>
</feature>
<dbReference type="SUPFAM" id="SSF54814">
    <property type="entry name" value="Prokaryotic type KH domain (KH-domain type II)"/>
    <property type="match status" value="1"/>
</dbReference>
<evidence type="ECO:0000256" key="2">
    <source>
        <dbReference type="ARBA" id="ARBA00020484"/>
    </source>
</evidence>
<dbReference type="Gene3D" id="3.30.300.20">
    <property type="match status" value="1"/>
</dbReference>
<dbReference type="InterPro" id="IPR006073">
    <property type="entry name" value="GTP-bd"/>
</dbReference>
<feature type="region of interest" description="G2" evidence="7">
    <location>
        <begin position="46"/>
        <end position="50"/>
    </location>
</feature>
<keyword evidence="10" id="KW-1185">Reference proteome</keyword>
<comment type="similarity">
    <text evidence="1 6 7">Belongs to the TRAFAC class TrmE-Era-EngA-EngB-Septin-like GTPase superfamily. Era GTPase family.</text>
</comment>
<feature type="region of interest" description="G5" evidence="7">
    <location>
        <begin position="158"/>
        <end position="160"/>
    </location>
</feature>
<dbReference type="Pfam" id="PF01926">
    <property type="entry name" value="MMR_HSR1"/>
    <property type="match status" value="1"/>
</dbReference>
<feature type="domain" description="Era-type G" evidence="8">
    <location>
        <begin position="12"/>
        <end position="181"/>
    </location>
</feature>
<feature type="binding site" evidence="6">
    <location>
        <begin position="67"/>
        <end position="71"/>
    </location>
    <ligand>
        <name>GTP</name>
        <dbReference type="ChEBI" id="CHEBI:37565"/>
    </ligand>
</feature>
<dbReference type="PANTHER" id="PTHR42698:SF1">
    <property type="entry name" value="GTPASE ERA, MITOCHONDRIAL"/>
    <property type="match status" value="1"/>
</dbReference>
<evidence type="ECO:0000256" key="3">
    <source>
        <dbReference type="ARBA" id="ARBA00022741"/>
    </source>
</evidence>
<dbReference type="InterPro" id="IPR005225">
    <property type="entry name" value="Small_GTP-bd"/>
</dbReference>
<evidence type="ECO:0000313" key="10">
    <source>
        <dbReference type="Proteomes" id="UP001242010"/>
    </source>
</evidence>
<keyword evidence="6" id="KW-0699">rRNA-binding</keyword>
<dbReference type="InterPro" id="IPR005662">
    <property type="entry name" value="GTPase_Era-like"/>
</dbReference>
<keyword evidence="6" id="KW-0472">Membrane</keyword>
<name>A0ABM8DQ70_9BACT</name>
<dbReference type="Gene3D" id="3.40.50.300">
    <property type="entry name" value="P-loop containing nucleotide triphosphate hydrolases"/>
    <property type="match status" value="1"/>
</dbReference>
<dbReference type="CDD" id="cd22534">
    <property type="entry name" value="KH-II_Era"/>
    <property type="match status" value="1"/>
</dbReference>
<feature type="binding site" evidence="6">
    <location>
        <begin position="129"/>
        <end position="132"/>
    </location>
    <ligand>
        <name>GTP</name>
        <dbReference type="ChEBI" id="CHEBI:37565"/>
    </ligand>
</feature>
<comment type="function">
    <text evidence="6">An essential GTPase that binds both GDP and GTP, with rapid nucleotide exchange. Plays a role in 16S rRNA processing and 30S ribosomal subunit biogenesis and possibly also in cell cycle regulation and energy metabolism.</text>
</comment>
<evidence type="ECO:0000256" key="6">
    <source>
        <dbReference type="HAMAP-Rule" id="MF_00367"/>
    </source>
</evidence>
<sequence length="310" mass="34859">MAEPSGTGPNRRHATLAIIGLPNAGKSTLLNALLGQKLAATSQIPQTTRTKVLGVMDRGEVQLAFLDTPGIHLPKHALNERMMAHVDQALEEADMLLWVVDADDYLGTGEHALAKRLRKLGRPTYLLLNKIDLLSKGRLLEKIATYKDLLPFKEIVPIGAKMGLNLDPLWTILERDATQPGWPYGEEVFTDQTERSLASEFIREKVLRKTREEVPHGVAVLIEQWLEAGQEDYPEDLGPEGVFIAARILVDRDGHRKILLGSGGEMIKDIRQSAQRELKKLLQRPVRLELFVKVDEGWRDRPERLDRLSI</sequence>
<dbReference type="InterPro" id="IPR027417">
    <property type="entry name" value="P-loop_NTPase"/>
</dbReference>
<proteinExistence type="inferred from homology"/>
<keyword evidence="6" id="KW-1003">Cell membrane</keyword>
<dbReference type="InterPro" id="IPR030388">
    <property type="entry name" value="G_ERA_dom"/>
</dbReference>
<gene>
    <name evidence="6" type="primary">era</name>
    <name evidence="9" type="ORF">GETHOR_12310</name>
</gene>
<keyword evidence="6" id="KW-0963">Cytoplasm</keyword>
<dbReference type="SUPFAM" id="SSF52540">
    <property type="entry name" value="P-loop containing nucleoside triphosphate hydrolases"/>
    <property type="match status" value="1"/>
</dbReference>
<organism evidence="9 10">
    <name type="scientific">Geothrix oryzae</name>
    <dbReference type="NCBI Taxonomy" id="2927975"/>
    <lineage>
        <taxon>Bacteria</taxon>
        <taxon>Pseudomonadati</taxon>
        <taxon>Acidobacteriota</taxon>
        <taxon>Holophagae</taxon>
        <taxon>Holophagales</taxon>
        <taxon>Holophagaceae</taxon>
        <taxon>Geothrix</taxon>
    </lineage>
</organism>
<evidence type="ECO:0000256" key="1">
    <source>
        <dbReference type="ARBA" id="ARBA00007921"/>
    </source>
</evidence>
<dbReference type="CDD" id="cd04163">
    <property type="entry name" value="Era"/>
    <property type="match status" value="1"/>
</dbReference>
<keyword evidence="3 6" id="KW-0547">Nucleotide-binding</keyword>